<accession>A0AAN8WDZ2</accession>
<dbReference type="GO" id="GO:0003887">
    <property type="term" value="F:DNA-directed DNA polymerase activity"/>
    <property type="evidence" value="ECO:0007669"/>
    <property type="project" value="TreeGrafter"/>
</dbReference>
<sequence length="371" mass="40562">MTVAQFRFCGILTTFVKRNAEELPGTNVAAPPKSVGGSGSSKSNLVSQSAISLLQPRKVEQSSPKSRMPPSHPVTDLKNEDNGSGSYGEGSKLSVDKERLPRLPVSGKKGDNGKGTGTEGLLANLWGHASTKSKTSSEPAYADILQNSSDAQACAHEAAENGLSDDDGQDVSIKRASNTENSRKRRVVFDFSDDKDNFEDAVNLGSPDPPKEKSLVSKDSTKHVTVEKNNLKFDEQKEKPLKQEKDEKRDSKQMEKEAPICANKEKETEKISSKKIQSPVVEEDINKRDKVPGAAPNSPKRRKVLKTQIDERGREVTEVVWEGEEPEIKKAEIKKAETNAAANTTSRELIAVSTPWEWDAADEKPDGQPEV</sequence>
<feature type="region of interest" description="Disordered" evidence="1">
    <location>
        <begin position="20"/>
        <end position="121"/>
    </location>
</feature>
<protein>
    <submittedName>
        <fullName evidence="2">Uncharacterized protein</fullName>
    </submittedName>
</protein>
<dbReference type="PANTHER" id="PTHR17598">
    <property type="entry name" value="DNA POLYMERASE DELTA SUBUNIT 3"/>
    <property type="match status" value="1"/>
</dbReference>
<dbReference type="InterPro" id="IPR019038">
    <property type="entry name" value="POLD3"/>
</dbReference>
<dbReference type="EMBL" id="JBAMMX010000001">
    <property type="protein sequence ID" value="KAK6946597.1"/>
    <property type="molecule type" value="Genomic_DNA"/>
</dbReference>
<evidence type="ECO:0000313" key="3">
    <source>
        <dbReference type="Proteomes" id="UP001370490"/>
    </source>
</evidence>
<comment type="caution">
    <text evidence="2">The sequence shown here is derived from an EMBL/GenBank/DDBJ whole genome shotgun (WGS) entry which is preliminary data.</text>
</comment>
<feature type="compositionally biased region" description="Basic and acidic residues" evidence="1">
    <location>
        <begin position="209"/>
        <end position="272"/>
    </location>
</feature>
<keyword evidence="3" id="KW-1185">Reference proteome</keyword>
<name>A0AAN8WDZ2_9MAGN</name>
<dbReference type="PANTHER" id="PTHR17598:SF13">
    <property type="entry name" value="DNA POLYMERASE DELTA SUBUNIT 3"/>
    <property type="match status" value="1"/>
</dbReference>
<feature type="region of interest" description="Disordered" evidence="1">
    <location>
        <begin position="158"/>
        <end position="304"/>
    </location>
</feature>
<reference evidence="2 3" key="1">
    <citation type="submission" date="2023-12" db="EMBL/GenBank/DDBJ databases">
        <title>A high-quality genome assembly for Dillenia turbinata (Dilleniales).</title>
        <authorList>
            <person name="Chanderbali A."/>
        </authorList>
    </citation>
    <scope>NUCLEOTIDE SEQUENCE [LARGE SCALE GENOMIC DNA]</scope>
    <source>
        <strain evidence="2">LSX21</strain>
        <tissue evidence="2">Leaf</tissue>
    </source>
</reference>
<dbReference type="GO" id="GO:0006297">
    <property type="term" value="P:nucleotide-excision repair, DNA gap filling"/>
    <property type="evidence" value="ECO:0007669"/>
    <property type="project" value="TreeGrafter"/>
</dbReference>
<evidence type="ECO:0000313" key="2">
    <source>
        <dbReference type="EMBL" id="KAK6946597.1"/>
    </source>
</evidence>
<dbReference type="GO" id="GO:1904161">
    <property type="term" value="P:DNA synthesis involved in UV-damage excision repair"/>
    <property type="evidence" value="ECO:0007669"/>
    <property type="project" value="TreeGrafter"/>
</dbReference>
<gene>
    <name evidence="2" type="ORF">RJ641_000070</name>
</gene>
<organism evidence="2 3">
    <name type="scientific">Dillenia turbinata</name>
    <dbReference type="NCBI Taxonomy" id="194707"/>
    <lineage>
        <taxon>Eukaryota</taxon>
        <taxon>Viridiplantae</taxon>
        <taxon>Streptophyta</taxon>
        <taxon>Embryophyta</taxon>
        <taxon>Tracheophyta</taxon>
        <taxon>Spermatophyta</taxon>
        <taxon>Magnoliopsida</taxon>
        <taxon>eudicotyledons</taxon>
        <taxon>Gunneridae</taxon>
        <taxon>Pentapetalae</taxon>
        <taxon>Dilleniales</taxon>
        <taxon>Dilleniaceae</taxon>
        <taxon>Dillenia</taxon>
    </lineage>
</organism>
<dbReference type="GO" id="GO:0043625">
    <property type="term" value="C:delta DNA polymerase complex"/>
    <property type="evidence" value="ECO:0007669"/>
    <property type="project" value="InterPro"/>
</dbReference>
<dbReference type="AlphaFoldDB" id="A0AAN8WDZ2"/>
<feature type="compositionally biased region" description="Low complexity" evidence="1">
    <location>
        <begin position="40"/>
        <end position="49"/>
    </location>
</feature>
<evidence type="ECO:0000256" key="1">
    <source>
        <dbReference type="SAM" id="MobiDB-lite"/>
    </source>
</evidence>
<dbReference type="GO" id="GO:0006271">
    <property type="term" value="P:DNA strand elongation involved in DNA replication"/>
    <property type="evidence" value="ECO:0007669"/>
    <property type="project" value="TreeGrafter"/>
</dbReference>
<dbReference type="Proteomes" id="UP001370490">
    <property type="component" value="Unassembled WGS sequence"/>
</dbReference>
<proteinExistence type="predicted"/>